<evidence type="ECO:0000313" key="3">
    <source>
        <dbReference type="Proteomes" id="UP000035860"/>
    </source>
</evidence>
<accession>A0A066UE55</accession>
<proteinExistence type="predicted"/>
<dbReference type="AlphaFoldDB" id="A0A066UE55"/>
<organism evidence="2 3">
    <name type="scientific">Moraxella bovoculi 237</name>
    <dbReference type="NCBI Taxonomy" id="743974"/>
    <lineage>
        <taxon>Bacteria</taxon>
        <taxon>Pseudomonadati</taxon>
        <taxon>Pseudomonadota</taxon>
        <taxon>Gammaproteobacteria</taxon>
        <taxon>Moraxellales</taxon>
        <taxon>Moraxellaceae</taxon>
        <taxon>Moraxella</taxon>
    </lineage>
</organism>
<dbReference type="InterPro" id="IPR050261">
    <property type="entry name" value="FrsA_esterase"/>
</dbReference>
<evidence type="ECO:0000259" key="1">
    <source>
        <dbReference type="Pfam" id="PF01738"/>
    </source>
</evidence>
<dbReference type="Proteomes" id="UP000035860">
    <property type="component" value="Unassembled WGS sequence"/>
</dbReference>
<gene>
    <name evidence="2" type="ORF">MBO_04132</name>
</gene>
<dbReference type="RefSeq" id="WP_036364032.1">
    <property type="nucleotide sequence ID" value="NZ_AOMT01000019.1"/>
</dbReference>
<dbReference type="PANTHER" id="PTHR22946:SF0">
    <property type="entry name" value="DIENELACTONE HYDROLASE DOMAIN-CONTAINING PROTEIN"/>
    <property type="match status" value="1"/>
</dbReference>
<comment type="caution">
    <text evidence="2">The sequence shown here is derived from an EMBL/GenBank/DDBJ whole genome shotgun (WGS) entry which is preliminary data.</text>
</comment>
<feature type="domain" description="Dienelactone hydrolase" evidence="1">
    <location>
        <begin position="21"/>
        <end position="238"/>
    </location>
</feature>
<dbReference type="SUPFAM" id="SSF53474">
    <property type="entry name" value="alpha/beta-Hydrolases"/>
    <property type="match status" value="1"/>
</dbReference>
<protein>
    <submittedName>
        <fullName evidence="2">Dienelactone hydrolase</fullName>
    </submittedName>
</protein>
<dbReference type="eggNOG" id="COG0412">
    <property type="taxonomic scope" value="Bacteria"/>
</dbReference>
<sequence>MTTQTLTTIAADGTRLLSHVCLPNTAPARGIIVAPEWWGAEDTHPTTVAKDLAKAGFAAVVLDVYGEGKLTTDAAQANEWMSAVLNNPSELMDRCRRIYEDFIALDEVDGARIGAVGYCFGGKLALDMARTGIPLKAVATFHGNPTPIQPADASFGAKVLVAHGGADSMIPMSAIDGLKTELDHANVDYQIDVYDDAKHGFTNPLADKRAANNGIDLGYNEHAAKASWDKMLSFMNEYV</sequence>
<evidence type="ECO:0000313" key="2">
    <source>
        <dbReference type="EMBL" id="KDN25385.1"/>
    </source>
</evidence>
<dbReference type="EMBL" id="AOMT01000019">
    <property type="protein sequence ID" value="KDN25385.1"/>
    <property type="molecule type" value="Genomic_DNA"/>
</dbReference>
<dbReference type="Gene3D" id="3.40.50.1820">
    <property type="entry name" value="alpha/beta hydrolase"/>
    <property type="match status" value="1"/>
</dbReference>
<dbReference type="InterPro" id="IPR002925">
    <property type="entry name" value="Dienelactn_hydro"/>
</dbReference>
<dbReference type="InterPro" id="IPR029058">
    <property type="entry name" value="AB_hydrolase_fold"/>
</dbReference>
<dbReference type="PANTHER" id="PTHR22946">
    <property type="entry name" value="DIENELACTONE HYDROLASE DOMAIN-CONTAINING PROTEIN-RELATED"/>
    <property type="match status" value="1"/>
</dbReference>
<dbReference type="Pfam" id="PF01738">
    <property type="entry name" value="DLH"/>
    <property type="match status" value="1"/>
</dbReference>
<keyword evidence="2" id="KW-0378">Hydrolase</keyword>
<name>A0A066UE55_9GAMM</name>
<dbReference type="OrthoDB" id="9787933at2"/>
<reference evidence="2 3" key="1">
    <citation type="journal article" date="2014" name="Genome Announc.">
        <title>Draft Genome Sequence of Moraxella bovoculi Strain 237T (ATCC BAA-1259T) Isolated from a Calf with Infectious Bovine Keratoconjunctivitis.</title>
        <authorList>
            <person name="Calcutt M.J."/>
            <person name="Foecking M.F."/>
            <person name="Martin N.T."/>
            <person name="Mhlanga-Mutangadura T."/>
            <person name="Reilly T.J."/>
        </authorList>
    </citation>
    <scope>NUCLEOTIDE SEQUENCE [LARGE SCALE GENOMIC DNA]</scope>
    <source>
        <strain evidence="2 3">237</strain>
    </source>
</reference>
<dbReference type="GO" id="GO:0016787">
    <property type="term" value="F:hydrolase activity"/>
    <property type="evidence" value="ECO:0007669"/>
    <property type="project" value="UniProtKB-KW"/>
</dbReference>
<keyword evidence="3" id="KW-1185">Reference proteome</keyword>